<keyword evidence="2" id="KW-1185">Reference proteome</keyword>
<reference evidence="1 2" key="1">
    <citation type="submission" date="2020-08" db="EMBL/GenBank/DDBJ databases">
        <title>Genomic Encyclopedia of Type Strains, Phase IV (KMG-IV): sequencing the most valuable type-strain genomes for metagenomic binning, comparative biology and taxonomic classification.</title>
        <authorList>
            <person name="Goeker M."/>
        </authorList>
    </citation>
    <scope>NUCLEOTIDE SEQUENCE [LARGE SCALE GENOMIC DNA]</scope>
    <source>
        <strain evidence="1 2">DSM 45385</strain>
    </source>
</reference>
<protein>
    <submittedName>
        <fullName evidence="1">Uncharacterized protein</fullName>
    </submittedName>
</protein>
<gene>
    <name evidence="1" type="ORF">HNR40_008176</name>
</gene>
<dbReference type="Proteomes" id="UP000568380">
    <property type="component" value="Unassembled WGS sequence"/>
</dbReference>
<name>A0A7W8AAQ2_9ACTN</name>
<dbReference type="RefSeq" id="WP_184971122.1">
    <property type="nucleotide sequence ID" value="NZ_JACHIN010000014.1"/>
</dbReference>
<proteinExistence type="predicted"/>
<dbReference type="SUPFAM" id="SSF69304">
    <property type="entry name" value="Tricorn protease N-terminal domain"/>
    <property type="match status" value="1"/>
</dbReference>
<dbReference type="AlphaFoldDB" id="A0A7W8AAQ2"/>
<evidence type="ECO:0000313" key="2">
    <source>
        <dbReference type="Proteomes" id="UP000568380"/>
    </source>
</evidence>
<dbReference type="EMBL" id="JACHIN010000014">
    <property type="protein sequence ID" value="MBB5082680.1"/>
    <property type="molecule type" value="Genomic_DNA"/>
</dbReference>
<sequence length="163" mass="16445">MLVAAVAVVVIAGGAAVALRGEPRQHPIPAIRPTPTLAPNTPTRFTGAEPVEKVWPAAVTKIPGKLPGGAKIRPPKGVSISSWTVGTDRVFWSTVEAGGSGLWSVPLEGGSTKRLATVPGRVDTMVVAGDRLAVSLMDGGGVSTVPLGGGKMEAVRGPGVITS</sequence>
<organism evidence="1 2">
    <name type="scientific">Nonomuraea endophytica</name>
    <dbReference type="NCBI Taxonomy" id="714136"/>
    <lineage>
        <taxon>Bacteria</taxon>
        <taxon>Bacillati</taxon>
        <taxon>Actinomycetota</taxon>
        <taxon>Actinomycetes</taxon>
        <taxon>Streptosporangiales</taxon>
        <taxon>Streptosporangiaceae</taxon>
        <taxon>Nonomuraea</taxon>
    </lineage>
</organism>
<comment type="caution">
    <text evidence="1">The sequence shown here is derived from an EMBL/GenBank/DDBJ whole genome shotgun (WGS) entry which is preliminary data.</text>
</comment>
<evidence type="ECO:0000313" key="1">
    <source>
        <dbReference type="EMBL" id="MBB5082680.1"/>
    </source>
</evidence>
<accession>A0A7W8AAQ2</accession>